<dbReference type="AlphaFoldDB" id="A0A6A5W2Y0"/>
<organism evidence="2 3">
    <name type="scientific">Amniculicola lignicola CBS 123094</name>
    <dbReference type="NCBI Taxonomy" id="1392246"/>
    <lineage>
        <taxon>Eukaryota</taxon>
        <taxon>Fungi</taxon>
        <taxon>Dikarya</taxon>
        <taxon>Ascomycota</taxon>
        <taxon>Pezizomycotina</taxon>
        <taxon>Dothideomycetes</taxon>
        <taxon>Pleosporomycetidae</taxon>
        <taxon>Pleosporales</taxon>
        <taxon>Amniculicolaceae</taxon>
        <taxon>Amniculicola</taxon>
    </lineage>
</organism>
<dbReference type="Proteomes" id="UP000799779">
    <property type="component" value="Unassembled WGS sequence"/>
</dbReference>
<sequence length="118" mass="12548">MCPISVRPLISALPPRAPPPITPPPPAASETMSAIAARGNQPSRGLSEPAGRSALHRHPDLPLTALLMTLNGTPQCPRSVVRALSPYPAFARPLFSCSLPSSSFIFALRYSVRCYSLS</sequence>
<feature type="region of interest" description="Disordered" evidence="1">
    <location>
        <begin position="37"/>
        <end position="56"/>
    </location>
</feature>
<feature type="region of interest" description="Disordered" evidence="1">
    <location>
        <begin position="11"/>
        <end position="31"/>
    </location>
</feature>
<reference evidence="2" key="1">
    <citation type="journal article" date="2020" name="Stud. Mycol.">
        <title>101 Dothideomycetes genomes: a test case for predicting lifestyles and emergence of pathogens.</title>
        <authorList>
            <person name="Haridas S."/>
            <person name="Albert R."/>
            <person name="Binder M."/>
            <person name="Bloem J."/>
            <person name="Labutti K."/>
            <person name="Salamov A."/>
            <person name="Andreopoulos B."/>
            <person name="Baker S."/>
            <person name="Barry K."/>
            <person name="Bills G."/>
            <person name="Bluhm B."/>
            <person name="Cannon C."/>
            <person name="Castanera R."/>
            <person name="Culley D."/>
            <person name="Daum C."/>
            <person name="Ezra D."/>
            <person name="Gonzalez J."/>
            <person name="Henrissat B."/>
            <person name="Kuo A."/>
            <person name="Liang C."/>
            <person name="Lipzen A."/>
            <person name="Lutzoni F."/>
            <person name="Magnuson J."/>
            <person name="Mondo S."/>
            <person name="Nolan M."/>
            <person name="Ohm R."/>
            <person name="Pangilinan J."/>
            <person name="Park H.-J."/>
            <person name="Ramirez L."/>
            <person name="Alfaro M."/>
            <person name="Sun H."/>
            <person name="Tritt A."/>
            <person name="Yoshinaga Y."/>
            <person name="Zwiers L.-H."/>
            <person name="Turgeon B."/>
            <person name="Goodwin S."/>
            <person name="Spatafora J."/>
            <person name="Crous P."/>
            <person name="Grigoriev I."/>
        </authorList>
    </citation>
    <scope>NUCLEOTIDE SEQUENCE</scope>
    <source>
        <strain evidence="2">CBS 123094</strain>
    </source>
</reference>
<proteinExistence type="predicted"/>
<evidence type="ECO:0000313" key="2">
    <source>
        <dbReference type="EMBL" id="KAF1995567.1"/>
    </source>
</evidence>
<accession>A0A6A5W2Y0</accession>
<name>A0A6A5W2Y0_9PLEO</name>
<dbReference type="EMBL" id="ML977637">
    <property type="protein sequence ID" value="KAF1995567.1"/>
    <property type="molecule type" value="Genomic_DNA"/>
</dbReference>
<gene>
    <name evidence="2" type="ORF">P154DRAFT_343454</name>
</gene>
<protein>
    <submittedName>
        <fullName evidence="2">Uncharacterized protein</fullName>
    </submittedName>
</protein>
<evidence type="ECO:0000313" key="3">
    <source>
        <dbReference type="Proteomes" id="UP000799779"/>
    </source>
</evidence>
<evidence type="ECO:0000256" key="1">
    <source>
        <dbReference type="SAM" id="MobiDB-lite"/>
    </source>
</evidence>
<keyword evidence="3" id="KW-1185">Reference proteome</keyword>
<feature type="compositionally biased region" description="Pro residues" evidence="1">
    <location>
        <begin position="15"/>
        <end position="27"/>
    </location>
</feature>